<organism evidence="2 3">
    <name type="scientific">Caloramator proteoclasticus DSM 10124</name>
    <dbReference type="NCBI Taxonomy" id="1121262"/>
    <lineage>
        <taxon>Bacteria</taxon>
        <taxon>Bacillati</taxon>
        <taxon>Bacillota</taxon>
        <taxon>Clostridia</taxon>
        <taxon>Eubacteriales</taxon>
        <taxon>Clostridiaceae</taxon>
        <taxon>Caloramator</taxon>
    </lineage>
</organism>
<dbReference type="SUPFAM" id="SSF50447">
    <property type="entry name" value="Translation proteins"/>
    <property type="match status" value="1"/>
</dbReference>
<accession>A0A1M4XET1</accession>
<dbReference type="InterPro" id="IPR009000">
    <property type="entry name" value="Transl_B-barrel_sf"/>
</dbReference>
<dbReference type="GO" id="GO:0008233">
    <property type="term" value="F:peptidase activity"/>
    <property type="evidence" value="ECO:0007669"/>
    <property type="project" value="UniProtKB-KW"/>
</dbReference>
<dbReference type="InterPro" id="IPR051454">
    <property type="entry name" value="RNA/ubiquinone_mod_enzymes"/>
</dbReference>
<reference evidence="3" key="1">
    <citation type="submission" date="2016-11" db="EMBL/GenBank/DDBJ databases">
        <authorList>
            <person name="Varghese N."/>
            <person name="Submissions S."/>
        </authorList>
    </citation>
    <scope>NUCLEOTIDE SEQUENCE [LARGE SCALE GENOMIC DNA]</scope>
    <source>
        <strain evidence="3">DSM 10124</strain>
    </source>
</reference>
<evidence type="ECO:0000259" key="1">
    <source>
        <dbReference type="Pfam" id="PF12392"/>
    </source>
</evidence>
<dbReference type="Pfam" id="PF12392">
    <property type="entry name" value="DUF3656"/>
    <property type="match status" value="1"/>
</dbReference>
<dbReference type="Proteomes" id="UP000184423">
    <property type="component" value="Unassembled WGS sequence"/>
</dbReference>
<dbReference type="InterPro" id="IPR001539">
    <property type="entry name" value="Peptidase_U32"/>
</dbReference>
<dbReference type="GO" id="GO:0006508">
    <property type="term" value="P:proteolysis"/>
    <property type="evidence" value="ECO:0007669"/>
    <property type="project" value="UniProtKB-KW"/>
</dbReference>
<dbReference type="Pfam" id="PF01136">
    <property type="entry name" value="Peptidase_U32"/>
    <property type="match status" value="2"/>
</dbReference>
<dbReference type="PANTHER" id="PTHR30217:SF10">
    <property type="entry name" value="23S RRNA 5-HYDROXYCYTIDINE C2501 SYNTHASE"/>
    <property type="match status" value="1"/>
</dbReference>
<keyword evidence="2" id="KW-0378">Hydrolase</keyword>
<dbReference type="RefSeq" id="WP_073248640.1">
    <property type="nucleotide sequence ID" value="NZ_FQVG01000023.1"/>
</dbReference>
<keyword evidence="2" id="KW-0645">Protease</keyword>
<dbReference type="PROSITE" id="PS01276">
    <property type="entry name" value="PEPTIDASE_U32"/>
    <property type="match status" value="1"/>
</dbReference>
<protein>
    <submittedName>
        <fullName evidence="2">Putative protease</fullName>
    </submittedName>
</protein>
<dbReference type="AlphaFoldDB" id="A0A1M4XET1"/>
<proteinExistence type="predicted"/>
<dbReference type="PANTHER" id="PTHR30217">
    <property type="entry name" value="PEPTIDASE U32 FAMILY"/>
    <property type="match status" value="1"/>
</dbReference>
<evidence type="ECO:0000313" key="3">
    <source>
        <dbReference type="Proteomes" id="UP000184423"/>
    </source>
</evidence>
<gene>
    <name evidence="2" type="ORF">SAMN02746091_01392</name>
</gene>
<dbReference type="InterPro" id="IPR020988">
    <property type="entry name" value="Pept_U32_collagenase"/>
</dbReference>
<name>A0A1M4XET1_9CLOT</name>
<dbReference type="EMBL" id="FQVG01000023">
    <property type="protein sequence ID" value="SHE91692.1"/>
    <property type="molecule type" value="Genomic_DNA"/>
</dbReference>
<evidence type="ECO:0000313" key="2">
    <source>
        <dbReference type="EMBL" id="SHE91692.1"/>
    </source>
</evidence>
<feature type="domain" description="Peptidase U32 collagenase" evidence="1">
    <location>
        <begin position="368"/>
        <end position="484"/>
    </location>
</feature>
<sequence length="786" mass="89448">MLELLAPAGDMESLKAAVLNGADAVYLGGKEFSARQSAANFDRVELIEAVRFCHAYNVKVYVTINTLLKNTELKGALDYASFLYSIGVDAVIVQDLGFLHLLRRYLPNFEVHASTQMTAHNLDSVEMLYDLGVKRVVLSRELSLDEIKYISKNTRAELEMFVHGALCISFSGQCLMSSIIGGRSGNRGRCAQPCRLEYSLNNKRAYHLSPKDLSTLEFIDKIKELGVYSLKIEGRMKRPEYVATVVSAYRAAIDGKLEKSHIKDVTQIFNRGGFTSAFMFKRQGSEMMSYKKPRNWGTYLGRVTNVRGDFARVKLDAPLNDGDGVEVFDRGVGVVVANMKKDGKVVKSASQGQEVEFYLKGAKRGDILYKTSDAELIDRAKESFSRKDVERVPIDAYIKVKKNEDIVLRIRDIYGDEVEVKSEPPEVAINKPITLEKLKDSLSKTKDTPYLLTNLTADLDEDVIIPVSRINSIRREGIEKLLDKKQNKREEIKIHFNLEKKIKKDKMNLILITGRQDIVEGVYDYFDEVYFGGDNLRINNGDIESLINKGINVNLWIPEIVLEEEKKIKEEILSLKDNGVKSALCGNLGMYKYLIEKGFDVKLDKGFNIFNSVSTEVLNNAGSLISYELNLKEIKDLVECTNADTMLFIYGRIKMMVSRQCFIGSSKDEGREECGLVCQNKIHYLKDRMNEEFLIVPDRYCRNHIYNSKILCMLEDIREIYKTGAKYLVVHFLDEKVDEARKISRAFREAVDMLNNNEFIQTENIKEVLDMLKGKITKGHYYRGVL</sequence>
<keyword evidence="3" id="KW-1185">Reference proteome</keyword>